<protein>
    <submittedName>
        <fullName evidence="5">Bifunctional metallophosphatase/5'-nucleotidase</fullName>
    </submittedName>
</protein>
<gene>
    <name evidence="5" type="ORF">E4O92_09730</name>
</gene>
<feature type="signal peptide" evidence="2">
    <location>
        <begin position="1"/>
        <end position="24"/>
    </location>
</feature>
<dbReference type="RefSeq" id="WP_135189566.1">
    <property type="nucleotide sequence ID" value="NZ_SPUM01000057.1"/>
</dbReference>
<dbReference type="InterPro" id="IPR036907">
    <property type="entry name" value="5'-Nucleotdase_C_sf"/>
</dbReference>
<dbReference type="EMBL" id="SPUM01000057">
    <property type="protein sequence ID" value="TFW32456.1"/>
    <property type="molecule type" value="Genomic_DNA"/>
</dbReference>
<dbReference type="AlphaFoldDB" id="A0A4Y9T5K7"/>
<keyword evidence="2" id="KW-0547">Nucleotide-binding</keyword>
<dbReference type="PROSITE" id="PS51257">
    <property type="entry name" value="PROKAR_LIPOPROTEIN"/>
    <property type="match status" value="1"/>
</dbReference>
<dbReference type="SUPFAM" id="SSF56300">
    <property type="entry name" value="Metallo-dependent phosphatases"/>
    <property type="match status" value="1"/>
</dbReference>
<feature type="domain" description="Calcineurin-like phosphoesterase" evidence="3">
    <location>
        <begin position="36"/>
        <end position="287"/>
    </location>
</feature>
<dbReference type="Proteomes" id="UP000297258">
    <property type="component" value="Unassembled WGS sequence"/>
</dbReference>
<feature type="chain" id="PRO_5021510891" evidence="2">
    <location>
        <begin position="25"/>
        <end position="565"/>
    </location>
</feature>
<sequence length="565" mass="59442">MIVPRPLRASIPALAVALALAGCASVQQRAPIDINLVALNDFHGNLEPSKYTYTDAVTGKKESLRAGGIDTLGGALAAWRREDKDLLLVAAGDLIGASPAVSSMWADEPTISALNMLGLSVSSLGNHEFDGGRKELLRQQHGGCDSPRPSKACQLAPNFGGAKFGYLAANVTDSATGKLLVPAYRIESVKGVKVGFVGAVLQGTPSVAVASAVAGLSFHDEAESINKVIPEMRKQGAQVFVVLIHEGGKTDESPDKVGCERLEGAIVPIVQKLDPAIRLIITGHSHQGYLCNVDGRVVTQAASFGHLLSRIKMTVDPATGGVQGIDVRNVVMKEGDFAPDTRLTEYVASVKERSQAALARPVARLGAAPILRHQNEAGESPLGDVVADAVVAATRAQGVQIGFMNGTGIRKDLEAGADLVASFGQAQAVLPFGNTLVVMDLTGAQLHRLIEQQWDRPAASDPIVLQVSNGFSYAWDSSKPAGSRVVPGSVKLNGVPLEDAQTYRIAVNNFLAEGGDHFAEFAKGTKRIETKIYDLDALIDYLAKNPGVGAPNASLAPSVRIQKVR</sequence>
<dbReference type="OrthoDB" id="9803927at2"/>
<dbReference type="GO" id="GO:0008768">
    <property type="term" value="F:UDP-sugar diphosphatase activity"/>
    <property type="evidence" value="ECO:0007669"/>
    <property type="project" value="TreeGrafter"/>
</dbReference>
<dbReference type="InterPro" id="IPR029052">
    <property type="entry name" value="Metallo-depent_PP-like"/>
</dbReference>
<comment type="caution">
    <text evidence="5">The sequence shown here is derived from an EMBL/GenBank/DDBJ whole genome shotgun (WGS) entry which is preliminary data.</text>
</comment>
<dbReference type="InterPro" id="IPR004843">
    <property type="entry name" value="Calcineurin-like_PHP"/>
</dbReference>
<evidence type="ECO:0000259" key="4">
    <source>
        <dbReference type="Pfam" id="PF02872"/>
    </source>
</evidence>
<dbReference type="SUPFAM" id="SSF55816">
    <property type="entry name" value="5'-nucleotidase (syn. UDP-sugar hydrolase), C-terminal domain"/>
    <property type="match status" value="1"/>
</dbReference>
<dbReference type="GO" id="GO:0008253">
    <property type="term" value="F:5'-nucleotidase activity"/>
    <property type="evidence" value="ECO:0007669"/>
    <property type="project" value="TreeGrafter"/>
</dbReference>
<dbReference type="PRINTS" id="PR01607">
    <property type="entry name" value="APYRASEFAMLY"/>
</dbReference>
<evidence type="ECO:0000313" key="5">
    <source>
        <dbReference type="EMBL" id="TFW32456.1"/>
    </source>
</evidence>
<dbReference type="GO" id="GO:0000166">
    <property type="term" value="F:nucleotide binding"/>
    <property type="evidence" value="ECO:0007669"/>
    <property type="project" value="UniProtKB-KW"/>
</dbReference>
<dbReference type="InterPro" id="IPR006179">
    <property type="entry name" value="5_nucleotidase/apyrase"/>
</dbReference>
<evidence type="ECO:0000256" key="1">
    <source>
        <dbReference type="ARBA" id="ARBA00022729"/>
    </source>
</evidence>
<keyword evidence="1 2" id="KW-0732">Signal</keyword>
<evidence type="ECO:0000256" key="2">
    <source>
        <dbReference type="RuleBase" id="RU362119"/>
    </source>
</evidence>
<dbReference type="Gene3D" id="3.60.21.10">
    <property type="match status" value="1"/>
</dbReference>
<accession>A0A4Y9T5K7</accession>
<keyword evidence="2" id="KW-0378">Hydrolase</keyword>
<comment type="similarity">
    <text evidence="2">Belongs to the 5'-nucleotidase family.</text>
</comment>
<dbReference type="PANTHER" id="PTHR11575:SF24">
    <property type="entry name" value="5'-NUCLEOTIDASE"/>
    <property type="match status" value="1"/>
</dbReference>
<dbReference type="InterPro" id="IPR008334">
    <property type="entry name" value="5'-Nucleotdase_C"/>
</dbReference>
<dbReference type="Gene3D" id="3.90.780.10">
    <property type="entry name" value="5'-Nucleotidase, C-terminal domain"/>
    <property type="match status" value="1"/>
</dbReference>
<evidence type="ECO:0000259" key="3">
    <source>
        <dbReference type="Pfam" id="PF00149"/>
    </source>
</evidence>
<reference evidence="5 6" key="1">
    <citation type="submission" date="2019-03" db="EMBL/GenBank/DDBJ databases">
        <title>Draft genome of Massilia hortus sp. nov., a novel bacterial species of the Oxalobacteraceae family.</title>
        <authorList>
            <person name="Peta V."/>
            <person name="Raths R."/>
            <person name="Bucking H."/>
        </authorList>
    </citation>
    <scope>NUCLEOTIDE SEQUENCE [LARGE SCALE GENOMIC DNA]</scope>
    <source>
        <strain evidence="5 6">ONC3</strain>
    </source>
</reference>
<keyword evidence="6" id="KW-1185">Reference proteome</keyword>
<dbReference type="GO" id="GO:0030288">
    <property type="term" value="C:outer membrane-bounded periplasmic space"/>
    <property type="evidence" value="ECO:0007669"/>
    <property type="project" value="TreeGrafter"/>
</dbReference>
<dbReference type="GO" id="GO:0009166">
    <property type="term" value="P:nucleotide catabolic process"/>
    <property type="evidence" value="ECO:0007669"/>
    <property type="project" value="InterPro"/>
</dbReference>
<feature type="domain" description="5'-Nucleotidase C-terminal" evidence="4">
    <location>
        <begin position="372"/>
        <end position="521"/>
    </location>
</feature>
<proteinExistence type="inferred from homology"/>
<dbReference type="PANTHER" id="PTHR11575">
    <property type="entry name" value="5'-NUCLEOTIDASE-RELATED"/>
    <property type="match status" value="1"/>
</dbReference>
<dbReference type="Pfam" id="PF02872">
    <property type="entry name" value="5_nucleotid_C"/>
    <property type="match status" value="1"/>
</dbReference>
<organism evidence="5 6">
    <name type="scientific">Massilia horti</name>
    <dbReference type="NCBI Taxonomy" id="2562153"/>
    <lineage>
        <taxon>Bacteria</taxon>
        <taxon>Pseudomonadati</taxon>
        <taxon>Pseudomonadota</taxon>
        <taxon>Betaproteobacteria</taxon>
        <taxon>Burkholderiales</taxon>
        <taxon>Oxalobacteraceae</taxon>
        <taxon>Telluria group</taxon>
        <taxon>Massilia</taxon>
    </lineage>
</organism>
<dbReference type="Pfam" id="PF00149">
    <property type="entry name" value="Metallophos"/>
    <property type="match status" value="1"/>
</dbReference>
<evidence type="ECO:0000313" key="6">
    <source>
        <dbReference type="Proteomes" id="UP000297258"/>
    </source>
</evidence>
<name>A0A4Y9T5K7_9BURK</name>